<dbReference type="SUPFAM" id="SSF55895">
    <property type="entry name" value="Ribonuclease Rh-like"/>
    <property type="match status" value="1"/>
</dbReference>
<keyword evidence="19" id="KW-0732">Signal</keyword>
<dbReference type="GO" id="GO:0006401">
    <property type="term" value="P:RNA catabolic process"/>
    <property type="evidence" value="ECO:0007669"/>
    <property type="project" value="UniProtKB-ARBA"/>
</dbReference>
<dbReference type="Proteomes" id="UP001159641">
    <property type="component" value="Unassembled WGS sequence"/>
</dbReference>
<evidence type="ECO:0000256" key="4">
    <source>
        <dbReference type="ARBA" id="ARBA00007469"/>
    </source>
</evidence>
<dbReference type="GO" id="GO:0005576">
    <property type="term" value="C:extracellular region"/>
    <property type="evidence" value="ECO:0007669"/>
    <property type="project" value="UniProtKB-SubCell"/>
</dbReference>
<keyword evidence="13" id="KW-0456">Lyase</keyword>
<keyword evidence="21" id="KW-1185">Reference proteome</keyword>
<comment type="catalytic activity">
    <reaction evidence="15">
        <text>an adenylyl-uridine-RNA = a 3'-end 2',3'-cyclophospho-AMP-RNA + a 5'-end dephospho-uridine-RNA</text>
        <dbReference type="Rhea" id="RHEA:81383"/>
        <dbReference type="Rhea" id="RHEA-COMP:17356"/>
        <dbReference type="Rhea" id="RHEA-COMP:19675"/>
        <dbReference type="Rhea" id="RHEA-COMP:19676"/>
        <dbReference type="ChEBI" id="CHEBI:173224"/>
        <dbReference type="ChEBI" id="CHEBI:231879"/>
        <dbReference type="ChEBI" id="CHEBI:231881"/>
    </reaction>
    <physiologicalReaction direction="left-to-right" evidence="15">
        <dbReference type="Rhea" id="RHEA:81384"/>
    </physiologicalReaction>
</comment>
<dbReference type="GO" id="GO:0005788">
    <property type="term" value="C:endoplasmic reticulum lumen"/>
    <property type="evidence" value="ECO:0007669"/>
    <property type="project" value="UniProtKB-SubCell"/>
</dbReference>
<protein>
    <submittedName>
        <fullName evidence="20">Uncharacterized protein</fullName>
    </submittedName>
</protein>
<evidence type="ECO:0000313" key="21">
    <source>
        <dbReference type="Proteomes" id="UP001159641"/>
    </source>
</evidence>
<evidence type="ECO:0000256" key="13">
    <source>
        <dbReference type="ARBA" id="ARBA00023239"/>
    </source>
</evidence>
<sequence>MKPAARLGALCLALCCLGDARGLWSRPAVLLSRSPWPSAPCVPVRPRSPRPSSPSLAGALRDGRDSAPQPSQGRLRSSSAWPVAGAPCSPNERWRIGLVPLLPERRAILALAGLLIPQGEGPDRSEGCNRSWHFNPEEIKDLLPDMKIYWPDLLHPSPNRSLHLWKHEWEKHGTCAAQLEALNSQKKYFGKSLDLSKELALNSTLQKLGITPSTYYQISDIKDALVSVYGVVPKVQCLPKQGGEEVQLLAQIEVCFSKDLQLQNCMDPGEPAPRGPEARPAASLGLEVCKDGVLFYPALNKTNH</sequence>
<feature type="region of interest" description="Disordered" evidence="18">
    <location>
        <begin position="39"/>
        <end position="86"/>
    </location>
</feature>
<comment type="similarity">
    <text evidence="4 17">Belongs to the RNase T2 family.</text>
</comment>
<evidence type="ECO:0000256" key="2">
    <source>
        <dbReference type="ARBA" id="ARBA00004319"/>
    </source>
</evidence>
<evidence type="ECO:0000256" key="7">
    <source>
        <dbReference type="ARBA" id="ARBA00022759"/>
    </source>
</evidence>
<dbReference type="AlphaFoldDB" id="A0AB34HJA3"/>
<reference evidence="20 21" key="1">
    <citation type="submission" date="2022-11" db="EMBL/GenBank/DDBJ databases">
        <title>Whole genome sequence of Eschrichtius robustus ER-17-0199.</title>
        <authorList>
            <person name="Bruniche-Olsen A."/>
            <person name="Black A.N."/>
            <person name="Fields C.J."/>
            <person name="Walden K."/>
            <person name="Dewoody J.A."/>
        </authorList>
    </citation>
    <scope>NUCLEOTIDE SEQUENCE [LARGE SCALE GENOMIC DNA]</scope>
    <source>
        <strain evidence="20">ER-17-0199</strain>
        <tissue evidence="20">Blubber</tissue>
    </source>
</reference>
<evidence type="ECO:0000256" key="3">
    <source>
        <dbReference type="ARBA" id="ARBA00004613"/>
    </source>
</evidence>
<proteinExistence type="inferred from homology"/>
<dbReference type="PROSITE" id="PS00531">
    <property type="entry name" value="RNASE_T2_2"/>
    <property type="match status" value="1"/>
</dbReference>
<evidence type="ECO:0000313" key="20">
    <source>
        <dbReference type="EMBL" id="KAJ8791532.1"/>
    </source>
</evidence>
<organism evidence="20 21">
    <name type="scientific">Eschrichtius robustus</name>
    <name type="common">California gray whale</name>
    <name type="synonym">Eschrichtius gibbosus</name>
    <dbReference type="NCBI Taxonomy" id="9764"/>
    <lineage>
        <taxon>Eukaryota</taxon>
        <taxon>Metazoa</taxon>
        <taxon>Chordata</taxon>
        <taxon>Craniata</taxon>
        <taxon>Vertebrata</taxon>
        <taxon>Euteleostomi</taxon>
        <taxon>Mammalia</taxon>
        <taxon>Eutheria</taxon>
        <taxon>Laurasiatheria</taxon>
        <taxon>Artiodactyla</taxon>
        <taxon>Whippomorpha</taxon>
        <taxon>Cetacea</taxon>
        <taxon>Mysticeti</taxon>
        <taxon>Eschrichtiidae</taxon>
        <taxon>Eschrichtius</taxon>
    </lineage>
</organism>
<evidence type="ECO:0000256" key="14">
    <source>
        <dbReference type="ARBA" id="ARBA00051280"/>
    </source>
</evidence>
<evidence type="ECO:0000256" key="6">
    <source>
        <dbReference type="ARBA" id="ARBA00022722"/>
    </source>
</evidence>
<keyword evidence="6" id="KW-0540">Nuclease</keyword>
<comment type="caution">
    <text evidence="20">The sequence shown here is derived from an EMBL/GenBank/DDBJ whole genome shotgun (WGS) entry which is preliminary data.</text>
</comment>
<evidence type="ECO:0000256" key="15">
    <source>
        <dbReference type="ARBA" id="ARBA00052670"/>
    </source>
</evidence>
<dbReference type="CDD" id="cd01061">
    <property type="entry name" value="RNase_T2_euk"/>
    <property type="match status" value="1"/>
</dbReference>
<evidence type="ECO:0000256" key="16">
    <source>
        <dbReference type="ARBA" id="ARBA00054894"/>
    </source>
</evidence>
<dbReference type="InterPro" id="IPR036430">
    <property type="entry name" value="RNase_T2-like_sf"/>
</dbReference>
<name>A0AB34HJA3_ESCRO</name>
<dbReference type="PANTHER" id="PTHR11240:SF22">
    <property type="entry name" value="RIBONUCLEASE T2"/>
    <property type="match status" value="1"/>
</dbReference>
<evidence type="ECO:0000256" key="1">
    <source>
        <dbReference type="ARBA" id="ARBA00004227"/>
    </source>
</evidence>
<evidence type="ECO:0000256" key="5">
    <source>
        <dbReference type="ARBA" id="ARBA00022525"/>
    </source>
</evidence>
<comment type="function">
    <text evidence="16">Ribonuclease that plays an essential role in innate immune response by recognizing and degrading RNAs from microbial pathogens that are subsequently sensed by TLR8. Cleaves preferentially single-stranded RNA molecules between purine and uridine residues, which critically contributes to the supply of catabolic uridine and the generation of purine-2',3'-cyclophosphate-terminated oligoribonucleotides. In turn, RNase T2 degradation products promote the RNA-dependent activation of TLR8. In plasmacytoid dendritic cells, it cooperates with PLD3 or PLD4 5'-&gt;3' exonucleases to process RNA fragments and release 2',3'-cyclic guanosine monophosphate (2',3'-cGMP), a potent stimulatory ligand for TLR7. Also plays a key role in degradation of mitochondrial RNA and processing of non-coding RNA imported from the cytosol into mitochondria. Participates as well in degradation of mitochondrion-associated cytosolic rRNAs.</text>
</comment>
<dbReference type="InterPro" id="IPR001568">
    <property type="entry name" value="RNase_T2-like"/>
</dbReference>
<dbReference type="Gene3D" id="3.90.730.10">
    <property type="entry name" value="Ribonuclease T2-like"/>
    <property type="match status" value="1"/>
</dbReference>
<feature type="compositionally biased region" description="Polar residues" evidence="18">
    <location>
        <begin position="68"/>
        <end position="80"/>
    </location>
</feature>
<keyword evidence="7" id="KW-0255">Endonuclease</keyword>
<gene>
    <name evidence="20" type="ORF">J1605_020628</name>
</gene>
<dbReference type="InterPro" id="IPR033130">
    <property type="entry name" value="RNase_T2_His_AS_2"/>
</dbReference>
<evidence type="ECO:0000256" key="8">
    <source>
        <dbReference type="ARBA" id="ARBA00022801"/>
    </source>
</evidence>
<dbReference type="GO" id="GO:0016787">
    <property type="term" value="F:hydrolase activity"/>
    <property type="evidence" value="ECO:0007669"/>
    <property type="project" value="UniProtKB-KW"/>
</dbReference>
<evidence type="ECO:0000256" key="11">
    <source>
        <dbReference type="ARBA" id="ARBA00023180"/>
    </source>
</evidence>
<dbReference type="Pfam" id="PF00445">
    <property type="entry name" value="Ribonuclease_T2"/>
    <property type="match status" value="1"/>
</dbReference>
<evidence type="ECO:0000256" key="12">
    <source>
        <dbReference type="ARBA" id="ARBA00023228"/>
    </source>
</evidence>
<evidence type="ECO:0000256" key="18">
    <source>
        <dbReference type="SAM" id="MobiDB-lite"/>
    </source>
</evidence>
<dbReference type="EMBL" id="JAIQCJ010001207">
    <property type="protein sequence ID" value="KAJ8791532.1"/>
    <property type="molecule type" value="Genomic_DNA"/>
</dbReference>
<keyword evidence="5" id="KW-0964">Secreted</keyword>
<dbReference type="GO" id="GO:0033897">
    <property type="term" value="F:ribonuclease T2 activity"/>
    <property type="evidence" value="ECO:0007669"/>
    <property type="project" value="InterPro"/>
</dbReference>
<dbReference type="GO" id="GO:0003723">
    <property type="term" value="F:RNA binding"/>
    <property type="evidence" value="ECO:0007669"/>
    <property type="project" value="InterPro"/>
</dbReference>
<comment type="catalytic activity">
    <reaction evidence="14">
        <text>a guanylyl-uridine-RNA = a 3'-end 2',3'-cyclophospho-GMP-RNA + a 5'-end dephospho-uridine-RNA</text>
        <dbReference type="Rhea" id="RHEA:81323"/>
        <dbReference type="Rhea" id="RHEA-COMP:17356"/>
        <dbReference type="Rhea" id="RHEA-COMP:19658"/>
        <dbReference type="Rhea" id="RHEA-COMP:19659"/>
        <dbReference type="ChEBI" id="CHEBI:173224"/>
        <dbReference type="ChEBI" id="CHEBI:231849"/>
        <dbReference type="ChEBI" id="CHEBI:231850"/>
    </reaction>
</comment>
<keyword evidence="12" id="KW-0458">Lysosome</keyword>
<accession>A0AB34HJA3</accession>
<keyword evidence="9" id="KW-0256">Endoplasmic reticulum</keyword>
<feature type="chain" id="PRO_5044266286" evidence="19">
    <location>
        <begin position="23"/>
        <end position="304"/>
    </location>
</feature>
<evidence type="ECO:0000256" key="9">
    <source>
        <dbReference type="ARBA" id="ARBA00022824"/>
    </source>
</evidence>
<feature type="signal peptide" evidence="19">
    <location>
        <begin position="1"/>
        <end position="22"/>
    </location>
</feature>
<dbReference type="PANTHER" id="PTHR11240">
    <property type="entry name" value="RIBONUCLEASE T2"/>
    <property type="match status" value="1"/>
</dbReference>
<keyword evidence="10" id="KW-1015">Disulfide bond</keyword>
<evidence type="ECO:0000256" key="10">
    <source>
        <dbReference type="ARBA" id="ARBA00023157"/>
    </source>
</evidence>
<keyword evidence="11" id="KW-0325">Glycoprotein</keyword>
<comment type="subcellular location">
    <subcellularLocation>
        <location evidence="2">Endoplasmic reticulum lumen</location>
    </subcellularLocation>
    <subcellularLocation>
        <location evidence="1">Lysosome lumen</location>
    </subcellularLocation>
    <subcellularLocation>
        <location evidence="3">Secreted</location>
    </subcellularLocation>
</comment>
<dbReference type="GO" id="GO:0043202">
    <property type="term" value="C:lysosomal lumen"/>
    <property type="evidence" value="ECO:0007669"/>
    <property type="project" value="UniProtKB-SubCell"/>
</dbReference>
<dbReference type="InterPro" id="IPR033697">
    <property type="entry name" value="Ribonuclease_T2_eukaryotic"/>
</dbReference>
<evidence type="ECO:0000256" key="17">
    <source>
        <dbReference type="RuleBase" id="RU004328"/>
    </source>
</evidence>
<dbReference type="FunFam" id="3.90.730.10:FF:000001">
    <property type="entry name" value="Ribonuclease T2"/>
    <property type="match status" value="1"/>
</dbReference>
<keyword evidence="8" id="KW-0378">Hydrolase</keyword>
<evidence type="ECO:0000256" key="19">
    <source>
        <dbReference type="SAM" id="SignalP"/>
    </source>
</evidence>